<sequence>MENSYENNKILTCESDEEEQEQQHQLIRHAKSRFEYFKIVKQTTSTVVLEWKYIDYNCDVEKVFKVVKLKNHNEWETICWSRKSSCIIKNLEQNTCYNIKVLVMQQLPDKFEAVNSSEVLKCSMQVVPSHKTFIRSAVQKSQVHLLKSYLKLMPDYLTLTFKSHSALCLAVLQNDLNVAKFLLDEGVDVNIGIPEIKRTPLQVAIFHGFLDMADLLLSYKADIRVKDILGLNVAHHAVDSNKIESVQYCIETLNIHTETKDNNGYTLLLRAIVCRSNYDIVRYLLDQKASQSVRDNARLSILQHLRMINDQELVEILLNYKPKSKSEAKLKMKHNVQKLIMSRQMKKEEIDEETGDESSQAATVSALEQNILFKM</sequence>
<dbReference type="Pfam" id="PF00023">
    <property type="entry name" value="Ank"/>
    <property type="match status" value="1"/>
</dbReference>
<reference evidence="4" key="1">
    <citation type="submission" date="2021-03" db="EMBL/GenBank/DDBJ databases">
        <title>Chromosome level genome of the anhydrobiotic midge Polypedilum vanderplanki.</title>
        <authorList>
            <person name="Yoshida Y."/>
            <person name="Kikawada T."/>
            <person name="Gusev O."/>
        </authorList>
    </citation>
    <scope>NUCLEOTIDE SEQUENCE</scope>
    <source>
        <strain evidence="4">NIAS01</strain>
        <tissue evidence="4">Whole body or cell culture</tissue>
    </source>
</reference>
<dbReference type="OrthoDB" id="194358at2759"/>
<evidence type="ECO:0000256" key="2">
    <source>
        <dbReference type="ARBA" id="ARBA00023043"/>
    </source>
</evidence>
<dbReference type="Pfam" id="PF12796">
    <property type="entry name" value="Ank_2"/>
    <property type="match status" value="1"/>
</dbReference>
<dbReference type="PROSITE" id="PS50297">
    <property type="entry name" value="ANK_REP_REGION"/>
    <property type="match status" value="2"/>
</dbReference>
<dbReference type="EMBL" id="JADBJN010000003">
    <property type="protein sequence ID" value="KAG5673650.1"/>
    <property type="molecule type" value="Genomic_DNA"/>
</dbReference>
<dbReference type="InterPro" id="IPR036770">
    <property type="entry name" value="Ankyrin_rpt-contain_sf"/>
</dbReference>
<organism evidence="4 5">
    <name type="scientific">Polypedilum vanderplanki</name>
    <name type="common">Sleeping chironomid midge</name>
    <dbReference type="NCBI Taxonomy" id="319348"/>
    <lineage>
        <taxon>Eukaryota</taxon>
        <taxon>Metazoa</taxon>
        <taxon>Ecdysozoa</taxon>
        <taxon>Arthropoda</taxon>
        <taxon>Hexapoda</taxon>
        <taxon>Insecta</taxon>
        <taxon>Pterygota</taxon>
        <taxon>Neoptera</taxon>
        <taxon>Endopterygota</taxon>
        <taxon>Diptera</taxon>
        <taxon>Nematocera</taxon>
        <taxon>Chironomoidea</taxon>
        <taxon>Chironomidae</taxon>
        <taxon>Chironominae</taxon>
        <taxon>Polypedilum</taxon>
        <taxon>Polypedilum</taxon>
    </lineage>
</organism>
<dbReference type="InterPro" id="IPR036116">
    <property type="entry name" value="FN3_sf"/>
</dbReference>
<proteinExistence type="predicted"/>
<evidence type="ECO:0000313" key="5">
    <source>
        <dbReference type="Proteomes" id="UP001107558"/>
    </source>
</evidence>
<keyword evidence="2 3" id="KW-0040">ANK repeat</keyword>
<accession>A0A9J6BVA8</accession>
<feature type="repeat" description="ANK" evidence="3">
    <location>
        <begin position="162"/>
        <end position="191"/>
    </location>
</feature>
<dbReference type="PROSITE" id="PS50088">
    <property type="entry name" value="ANK_REPEAT"/>
    <property type="match status" value="2"/>
</dbReference>
<dbReference type="InterPro" id="IPR002110">
    <property type="entry name" value="Ankyrin_rpt"/>
</dbReference>
<keyword evidence="5" id="KW-1185">Reference proteome</keyword>
<dbReference type="SUPFAM" id="SSF48403">
    <property type="entry name" value="Ankyrin repeat"/>
    <property type="match status" value="1"/>
</dbReference>
<dbReference type="PANTHER" id="PTHR24180">
    <property type="entry name" value="CYCLIN-DEPENDENT KINASE INHIBITOR 2C-RELATED"/>
    <property type="match status" value="1"/>
</dbReference>
<protein>
    <submittedName>
        <fullName evidence="4">Uncharacterized protein</fullName>
    </submittedName>
</protein>
<dbReference type="Proteomes" id="UP001107558">
    <property type="component" value="Chromosome 3"/>
</dbReference>
<dbReference type="Gene3D" id="1.25.40.20">
    <property type="entry name" value="Ankyrin repeat-containing domain"/>
    <property type="match status" value="1"/>
</dbReference>
<dbReference type="CDD" id="cd00063">
    <property type="entry name" value="FN3"/>
    <property type="match status" value="1"/>
</dbReference>
<dbReference type="InterPro" id="IPR003961">
    <property type="entry name" value="FN3_dom"/>
</dbReference>
<evidence type="ECO:0000256" key="1">
    <source>
        <dbReference type="ARBA" id="ARBA00022737"/>
    </source>
</evidence>
<keyword evidence="1" id="KW-0677">Repeat</keyword>
<dbReference type="InterPro" id="IPR051637">
    <property type="entry name" value="Ank_repeat_dom-contain_49"/>
</dbReference>
<dbReference type="AlphaFoldDB" id="A0A9J6BVA8"/>
<evidence type="ECO:0000313" key="4">
    <source>
        <dbReference type="EMBL" id="KAG5673650.1"/>
    </source>
</evidence>
<dbReference type="SMART" id="SM00248">
    <property type="entry name" value="ANK"/>
    <property type="match status" value="4"/>
</dbReference>
<comment type="caution">
    <text evidence="4">The sequence shown here is derived from an EMBL/GenBank/DDBJ whole genome shotgun (WGS) entry which is preliminary data.</text>
</comment>
<dbReference type="SUPFAM" id="SSF49265">
    <property type="entry name" value="Fibronectin type III"/>
    <property type="match status" value="1"/>
</dbReference>
<gene>
    <name evidence="4" type="ORF">PVAND_003678</name>
</gene>
<feature type="repeat" description="ANK" evidence="3">
    <location>
        <begin position="196"/>
        <end position="228"/>
    </location>
</feature>
<name>A0A9J6BVA8_POLVA</name>
<evidence type="ECO:0000256" key="3">
    <source>
        <dbReference type="PROSITE-ProRule" id="PRU00023"/>
    </source>
</evidence>
<dbReference type="PANTHER" id="PTHR24180:SF45">
    <property type="entry name" value="POLY [ADP-RIBOSE] POLYMERASE TANKYRASE"/>
    <property type="match status" value="1"/>
</dbReference>